<name>A0ACC1HYC2_9FUNG</name>
<organism evidence="1 2">
    <name type="scientific">Kickxella alabastrina</name>
    <dbReference type="NCBI Taxonomy" id="61397"/>
    <lineage>
        <taxon>Eukaryota</taxon>
        <taxon>Fungi</taxon>
        <taxon>Fungi incertae sedis</taxon>
        <taxon>Zoopagomycota</taxon>
        <taxon>Kickxellomycotina</taxon>
        <taxon>Kickxellomycetes</taxon>
        <taxon>Kickxellales</taxon>
        <taxon>Kickxellaceae</taxon>
        <taxon>Kickxella</taxon>
    </lineage>
</organism>
<dbReference type="EMBL" id="JANBPG010004050">
    <property type="protein sequence ID" value="KAJ1877924.1"/>
    <property type="molecule type" value="Genomic_DNA"/>
</dbReference>
<reference evidence="1" key="1">
    <citation type="submission" date="2022-07" db="EMBL/GenBank/DDBJ databases">
        <title>Phylogenomic reconstructions and comparative analyses of Kickxellomycotina fungi.</title>
        <authorList>
            <person name="Reynolds N.K."/>
            <person name="Stajich J.E."/>
            <person name="Barry K."/>
            <person name="Grigoriev I.V."/>
            <person name="Crous P."/>
            <person name="Smith M.E."/>
        </authorList>
    </citation>
    <scope>NUCLEOTIDE SEQUENCE</scope>
    <source>
        <strain evidence="1">Benny 63K</strain>
    </source>
</reference>
<dbReference type="Proteomes" id="UP001150581">
    <property type="component" value="Unassembled WGS sequence"/>
</dbReference>
<proteinExistence type="predicted"/>
<feature type="non-terminal residue" evidence="1">
    <location>
        <position position="295"/>
    </location>
</feature>
<comment type="caution">
    <text evidence="1">The sequence shown here is derived from an EMBL/GenBank/DDBJ whole genome shotgun (WGS) entry which is preliminary data.</text>
</comment>
<protein>
    <submittedName>
        <fullName evidence="1">DNA polymerase delta small subunit Cdc1</fullName>
    </submittedName>
</protein>
<evidence type="ECO:0000313" key="1">
    <source>
        <dbReference type="EMBL" id="KAJ1877924.1"/>
    </source>
</evidence>
<accession>A0ACC1HYC2</accession>
<sequence length="295" mass="31457">MESPRPHFARAHVDSTDKLSSAFLTGRRTYAQQFDQLYYKRLQHLKPHILAHAQQRWGSQAQLTASVLNVDSSLGTTYIIGTVFIDSPRKPSTLQQVESEHRVSDPVVTQGYRGTDEAVFLEDESGRIRLMGEQIPKTLLASGVVAAVLGVETAAGDFEVADVCFAGMPPQPGPLRITEDPGADSDADPLLMLVSGLGATLARPITLQMQLLGELLSGTLGSTRTQQLAARIAHVVVAGNTMDLPTAPLGHAEDARTNDRSGAARLAAQVDDFLADIAGCVPLTVMPGARDPADA</sequence>
<evidence type="ECO:0000313" key="2">
    <source>
        <dbReference type="Proteomes" id="UP001150581"/>
    </source>
</evidence>
<keyword evidence="2" id="KW-1185">Reference proteome</keyword>
<gene>
    <name evidence="1" type="primary">cdc1_1</name>
    <name evidence="1" type="ORF">LPJ66_011996</name>
</gene>